<evidence type="ECO:0000313" key="1">
    <source>
        <dbReference type="Ensembl" id="ENSPSMP00000008686.1"/>
    </source>
</evidence>
<protein>
    <submittedName>
        <fullName evidence="1">Uncharacterized protein</fullName>
    </submittedName>
</protein>
<reference evidence="1" key="2">
    <citation type="submission" date="2025-09" db="UniProtKB">
        <authorList>
            <consortium name="Ensembl"/>
        </authorList>
    </citation>
    <scope>IDENTIFICATION</scope>
</reference>
<dbReference type="Proteomes" id="UP000694414">
    <property type="component" value="Unplaced"/>
</dbReference>
<sequence length="94" mass="11188">MARTELHMQRVSIHSYIQTLAKTHIRTGSFSYMVEPKASCMHYTIVFIWESMFTYQSRQFIPVMFNPLHEEVLITVLNISKHSYKNTHLFNTFT</sequence>
<evidence type="ECO:0000313" key="2">
    <source>
        <dbReference type="Proteomes" id="UP000694414"/>
    </source>
</evidence>
<dbReference type="Ensembl" id="ENSPSMT00000010211.1">
    <property type="protein sequence ID" value="ENSPSMP00000008686.1"/>
    <property type="gene ID" value="ENSPSMG00000006384.1"/>
</dbReference>
<accession>A0A8C8YZ01</accession>
<name>A0A8C8YZ01_PROSS</name>
<organism evidence="1 2">
    <name type="scientific">Prolemur simus</name>
    <name type="common">Greater bamboo lemur</name>
    <name type="synonym">Hapalemur simus</name>
    <dbReference type="NCBI Taxonomy" id="1328070"/>
    <lineage>
        <taxon>Eukaryota</taxon>
        <taxon>Metazoa</taxon>
        <taxon>Chordata</taxon>
        <taxon>Craniata</taxon>
        <taxon>Vertebrata</taxon>
        <taxon>Euteleostomi</taxon>
        <taxon>Mammalia</taxon>
        <taxon>Eutheria</taxon>
        <taxon>Euarchontoglires</taxon>
        <taxon>Primates</taxon>
        <taxon>Strepsirrhini</taxon>
        <taxon>Lemuriformes</taxon>
        <taxon>Lemuridae</taxon>
        <taxon>Prolemur</taxon>
    </lineage>
</organism>
<dbReference type="GeneTree" id="ENSGT00910000147181"/>
<proteinExistence type="predicted"/>
<reference evidence="1" key="1">
    <citation type="submission" date="2025-08" db="UniProtKB">
        <authorList>
            <consortium name="Ensembl"/>
        </authorList>
    </citation>
    <scope>IDENTIFICATION</scope>
</reference>
<keyword evidence="2" id="KW-1185">Reference proteome</keyword>
<dbReference type="AlphaFoldDB" id="A0A8C8YZ01"/>